<proteinExistence type="predicted"/>
<feature type="domain" description="Type IV secretion system coupling protein TraD DNA-binding" evidence="2">
    <location>
        <begin position="127"/>
        <end position="173"/>
    </location>
</feature>
<dbReference type="SUPFAM" id="SSF52540">
    <property type="entry name" value="P-loop containing nucleoside triphosphate hydrolases"/>
    <property type="match status" value="1"/>
</dbReference>
<keyword evidence="1" id="KW-1133">Transmembrane helix</keyword>
<comment type="caution">
    <text evidence="4">The sequence shown here is derived from an EMBL/GenBank/DDBJ whole genome shotgun (WGS) entry which is preliminary data.</text>
</comment>
<dbReference type="Gene3D" id="3.40.50.300">
    <property type="entry name" value="P-loop containing nucleotide triphosphate hydrolases"/>
    <property type="match status" value="2"/>
</dbReference>
<dbReference type="InterPro" id="IPR019476">
    <property type="entry name" value="T4SS_TraD_DNA-bd"/>
</dbReference>
<dbReference type="InterPro" id="IPR032689">
    <property type="entry name" value="TraG-D_C"/>
</dbReference>
<name>A0A3S0SD47_9MOLU</name>
<dbReference type="Proteomes" id="UP000274545">
    <property type="component" value="Unassembled WGS sequence"/>
</dbReference>
<protein>
    <submittedName>
        <fullName evidence="4">DUF87 domain-containing protein</fullName>
    </submittedName>
</protein>
<feature type="domain" description="TraD/TraG TraM recognition site" evidence="3">
    <location>
        <begin position="353"/>
        <end position="468"/>
    </location>
</feature>
<dbReference type="PANTHER" id="PTHR30121">
    <property type="entry name" value="UNCHARACTERIZED PROTEIN YJGR-RELATED"/>
    <property type="match status" value="1"/>
</dbReference>
<dbReference type="InterPro" id="IPR051162">
    <property type="entry name" value="T4SS_component"/>
</dbReference>
<accession>A0A3S0SD47</accession>
<gene>
    <name evidence="4" type="ORF">D6D54_07820</name>
</gene>
<dbReference type="AlphaFoldDB" id="A0A3S0SD47"/>
<dbReference type="CDD" id="cd01127">
    <property type="entry name" value="TrwB_TraG_TraD_VirD4"/>
    <property type="match status" value="1"/>
</dbReference>
<sequence length="500" mass="57506">MRKIKQWYKKLNKFEKVIFWIIFAILTFFLLVALINITISLGYAGIKLKAVTWQTFSTAYSKDICFKISAIISTIVVLVVAGFIGYQKWQHFDMFDYEQKKKAKQKEQEFKQIKQSNLLKLNKNFGLIKSNLTQHTLLVGTTGSGKTTTLMQIIKELRFKFRETTIIIDGKGDVNLIEKIKQQDPNAFIWEIGGTTEYKPFANKNKVILADKIMSLFDFSEQYYQNLAHNYLLLLLDTLLKNDIAITFYNLVKYFPIKQLEKLIAFNDNSISLLSNFDEKDINGLFNQLNVYNTQLNNSFGNKNTLLELITKHKTILFSINSLMYPKLAGSVGKIIIQDLKELTTLKPVNQKINIVLDEFNVFASETIINLINKSRSFNYQCFLSFQTINDLKTNNMNLTDTIFGNVSTIVCHSLKDPNTAEYIASVFGTQETEKLTRQLDFKNNTADMGSVRSVDEFIVHPNDLKTLKIGECYLKTTLSSGKLFIKKIQVDPTYLDNLF</sequence>
<dbReference type="InterPro" id="IPR027417">
    <property type="entry name" value="P-loop_NTPase"/>
</dbReference>
<evidence type="ECO:0000313" key="4">
    <source>
        <dbReference type="EMBL" id="RUP75735.1"/>
    </source>
</evidence>
<dbReference type="RefSeq" id="WP_127093355.1">
    <property type="nucleotide sequence ID" value="NZ_RAHC01000014.1"/>
</dbReference>
<feature type="transmembrane region" description="Helical" evidence="1">
    <location>
        <begin position="66"/>
        <end position="86"/>
    </location>
</feature>
<evidence type="ECO:0000259" key="3">
    <source>
        <dbReference type="Pfam" id="PF12696"/>
    </source>
</evidence>
<keyword evidence="1" id="KW-0472">Membrane</keyword>
<evidence type="ECO:0000313" key="5">
    <source>
        <dbReference type="Proteomes" id="UP000274545"/>
    </source>
</evidence>
<reference evidence="4 5" key="1">
    <citation type="journal article" date="2019" name="Genome Biol. Evol.">
        <title>Toxin and genome evolution in a Drosophila defensive symbiosis.</title>
        <authorList>
            <person name="Ballinger M.J."/>
            <person name="Gawryluk R.M."/>
            <person name="Perlman S.J."/>
        </authorList>
    </citation>
    <scope>NUCLEOTIDE SEQUENCE [LARGE SCALE GENOMIC DNA]</scope>
    <source>
        <strain evidence="5">sNeo</strain>
    </source>
</reference>
<dbReference type="PANTHER" id="PTHR30121:SF6">
    <property type="entry name" value="SLR6007 PROTEIN"/>
    <property type="match status" value="1"/>
</dbReference>
<feature type="transmembrane region" description="Helical" evidence="1">
    <location>
        <begin position="20"/>
        <end position="46"/>
    </location>
</feature>
<dbReference type="Pfam" id="PF10412">
    <property type="entry name" value="TrwB_AAD_bind"/>
    <property type="match status" value="1"/>
</dbReference>
<keyword evidence="1" id="KW-0812">Transmembrane</keyword>
<evidence type="ECO:0000256" key="1">
    <source>
        <dbReference type="SAM" id="Phobius"/>
    </source>
</evidence>
<evidence type="ECO:0000259" key="2">
    <source>
        <dbReference type="Pfam" id="PF10412"/>
    </source>
</evidence>
<organism evidence="4 5">
    <name type="scientific">Spiroplasma poulsonii</name>
    <dbReference type="NCBI Taxonomy" id="2138"/>
    <lineage>
        <taxon>Bacteria</taxon>
        <taxon>Bacillati</taxon>
        <taxon>Mycoplasmatota</taxon>
        <taxon>Mollicutes</taxon>
        <taxon>Entomoplasmatales</taxon>
        <taxon>Spiroplasmataceae</taxon>
        <taxon>Spiroplasma</taxon>
    </lineage>
</organism>
<dbReference type="Pfam" id="PF12696">
    <property type="entry name" value="TraG-D_C"/>
    <property type="match status" value="1"/>
</dbReference>
<dbReference type="EMBL" id="RAHC01000014">
    <property type="protein sequence ID" value="RUP75735.1"/>
    <property type="molecule type" value="Genomic_DNA"/>
</dbReference>